<evidence type="ECO:0000256" key="2">
    <source>
        <dbReference type="SAM" id="Phobius"/>
    </source>
</evidence>
<proteinExistence type="predicted"/>
<dbReference type="GeneID" id="81364515"/>
<reference evidence="4" key="1">
    <citation type="submission" date="2022-12" db="EMBL/GenBank/DDBJ databases">
        <authorList>
            <person name="Petersen C."/>
        </authorList>
    </citation>
    <scope>NUCLEOTIDE SEQUENCE</scope>
    <source>
        <strain evidence="4">IBT 29677</strain>
    </source>
</reference>
<feature type="transmembrane region" description="Helical" evidence="2">
    <location>
        <begin position="36"/>
        <end position="61"/>
    </location>
</feature>
<evidence type="ECO:0000313" key="5">
    <source>
        <dbReference type="Proteomes" id="UP001147747"/>
    </source>
</evidence>
<feature type="compositionally biased region" description="Basic and acidic residues" evidence="1">
    <location>
        <begin position="250"/>
        <end position="261"/>
    </location>
</feature>
<sequence>MFDAHSKLGIAQVIFYIPVTILAIYLAFYRHNRPRIAWLILIFFSIIRITGGILVILWGQIPKTGLMVAASIFLNTGVFPLIAATLGLIRLIMAREDMNSRINRHLVLSRMLFFIALGLTIAGGVLEGSDTLSDVEIGVKLVKAGYSLVVLFVACLLAIEVSLWTRYSWLSNPSQTILKTSTLATPFITVRICYLFLSVFYPLDPRWANLTGRIVPFLFMGLVMEYCVVGLFLATGFIIPRMRNGNDKRGLLVPDTPDRQGRNSSCEAELR</sequence>
<keyword evidence="2" id="KW-0472">Membrane</keyword>
<gene>
    <name evidence="4" type="ORF">N7509_000898</name>
</gene>
<evidence type="ECO:0000313" key="4">
    <source>
        <dbReference type="EMBL" id="KAJ5414271.1"/>
    </source>
</evidence>
<dbReference type="EMBL" id="JAPZBU010000003">
    <property type="protein sequence ID" value="KAJ5414271.1"/>
    <property type="molecule type" value="Genomic_DNA"/>
</dbReference>
<dbReference type="InterPro" id="IPR056119">
    <property type="entry name" value="DUF7702"/>
</dbReference>
<name>A0A9X0BEI3_9EURO</name>
<feature type="transmembrane region" description="Helical" evidence="2">
    <location>
        <begin position="67"/>
        <end position="93"/>
    </location>
</feature>
<reference evidence="4" key="2">
    <citation type="journal article" date="2023" name="IMA Fungus">
        <title>Comparative genomic study of the Penicillium genus elucidates a diverse pangenome and 15 lateral gene transfer events.</title>
        <authorList>
            <person name="Petersen C."/>
            <person name="Sorensen T."/>
            <person name="Nielsen M.R."/>
            <person name="Sondergaard T.E."/>
            <person name="Sorensen J.L."/>
            <person name="Fitzpatrick D.A."/>
            <person name="Frisvad J.C."/>
            <person name="Nielsen K.L."/>
        </authorList>
    </citation>
    <scope>NUCLEOTIDE SEQUENCE</scope>
    <source>
        <strain evidence="4">IBT 29677</strain>
    </source>
</reference>
<dbReference type="RefSeq" id="XP_056494117.1">
    <property type="nucleotide sequence ID" value="XM_056625535.1"/>
</dbReference>
<dbReference type="Proteomes" id="UP001147747">
    <property type="component" value="Unassembled WGS sequence"/>
</dbReference>
<feature type="transmembrane region" description="Helical" evidence="2">
    <location>
        <begin position="6"/>
        <end position="29"/>
    </location>
</feature>
<accession>A0A9X0BEI3</accession>
<dbReference type="OrthoDB" id="2560628at2759"/>
<dbReference type="PANTHER" id="PTHR42109">
    <property type="entry name" value="UNPLACED GENOMIC SCAFFOLD UM_SCAF_CONTIG_1.265, WHOLE GENOME SHOTGUN SEQUENCE"/>
    <property type="match status" value="1"/>
</dbReference>
<evidence type="ECO:0000259" key="3">
    <source>
        <dbReference type="Pfam" id="PF24800"/>
    </source>
</evidence>
<evidence type="ECO:0000256" key="1">
    <source>
        <dbReference type="SAM" id="MobiDB-lite"/>
    </source>
</evidence>
<feature type="transmembrane region" description="Helical" evidence="2">
    <location>
        <begin position="146"/>
        <end position="165"/>
    </location>
</feature>
<feature type="transmembrane region" description="Helical" evidence="2">
    <location>
        <begin position="105"/>
        <end position="126"/>
    </location>
</feature>
<feature type="transmembrane region" description="Helical" evidence="2">
    <location>
        <begin position="217"/>
        <end position="239"/>
    </location>
</feature>
<feature type="compositionally biased region" description="Polar residues" evidence="1">
    <location>
        <begin position="262"/>
        <end position="271"/>
    </location>
</feature>
<keyword evidence="2" id="KW-1133">Transmembrane helix</keyword>
<feature type="domain" description="DUF7702" evidence="3">
    <location>
        <begin position="3"/>
        <end position="238"/>
    </location>
</feature>
<protein>
    <recommendedName>
        <fullName evidence="3">DUF7702 domain-containing protein</fullName>
    </recommendedName>
</protein>
<keyword evidence="2" id="KW-0812">Transmembrane</keyword>
<comment type="caution">
    <text evidence="4">The sequence shown here is derived from an EMBL/GenBank/DDBJ whole genome shotgun (WGS) entry which is preliminary data.</text>
</comment>
<organism evidence="4 5">
    <name type="scientific">Penicillium cosmopolitanum</name>
    <dbReference type="NCBI Taxonomy" id="1131564"/>
    <lineage>
        <taxon>Eukaryota</taxon>
        <taxon>Fungi</taxon>
        <taxon>Dikarya</taxon>
        <taxon>Ascomycota</taxon>
        <taxon>Pezizomycotina</taxon>
        <taxon>Eurotiomycetes</taxon>
        <taxon>Eurotiomycetidae</taxon>
        <taxon>Eurotiales</taxon>
        <taxon>Aspergillaceae</taxon>
        <taxon>Penicillium</taxon>
    </lineage>
</organism>
<dbReference type="Pfam" id="PF24800">
    <property type="entry name" value="DUF7702"/>
    <property type="match status" value="1"/>
</dbReference>
<feature type="transmembrane region" description="Helical" evidence="2">
    <location>
        <begin position="177"/>
        <end position="197"/>
    </location>
</feature>
<dbReference type="PANTHER" id="PTHR42109:SF2">
    <property type="entry name" value="INTEGRAL MEMBRANE PROTEIN"/>
    <property type="match status" value="1"/>
</dbReference>
<keyword evidence="5" id="KW-1185">Reference proteome</keyword>
<dbReference type="AlphaFoldDB" id="A0A9X0BEI3"/>
<feature type="region of interest" description="Disordered" evidence="1">
    <location>
        <begin position="250"/>
        <end position="271"/>
    </location>
</feature>